<gene>
    <name evidence="6" type="ORF">ACFQMG_30070</name>
</gene>
<dbReference type="Pfam" id="PF04107">
    <property type="entry name" value="GCS2"/>
    <property type="match status" value="1"/>
</dbReference>
<keyword evidence="1 5" id="KW-0436">Ligase</keyword>
<name>A0ABW2G2R0_9ACTN</name>
<comment type="catalytic activity">
    <reaction evidence="4 5">
        <text>L-cysteine + L-glutamate + ATP = gamma-L-glutamyl-L-cysteine + ADP + phosphate + H(+)</text>
        <dbReference type="Rhea" id="RHEA:13285"/>
        <dbReference type="ChEBI" id="CHEBI:15378"/>
        <dbReference type="ChEBI" id="CHEBI:29985"/>
        <dbReference type="ChEBI" id="CHEBI:30616"/>
        <dbReference type="ChEBI" id="CHEBI:35235"/>
        <dbReference type="ChEBI" id="CHEBI:43474"/>
        <dbReference type="ChEBI" id="CHEBI:58173"/>
        <dbReference type="ChEBI" id="CHEBI:456216"/>
        <dbReference type="EC" id="6.3.2.2"/>
    </reaction>
</comment>
<dbReference type="RefSeq" id="WP_380232500.1">
    <property type="nucleotide sequence ID" value="NZ_JBHSVH010000002.1"/>
</dbReference>
<accession>A0ABW2G2R0</accession>
<sequence length="365" mass="38763">MLTLGVEEEYLLVDPSTCEPVPRAEAVLAAADLRPALRPSEAQHELLQVQVEVATPVCEDLDAVSRHLARMRAALQGAAAQHGCRILPVGAAPFGAGEPVPVTRKERYRAAHRQAPLLVGDLMLNGMHVHVGVPDEEERVAALNRIRPWLPVLVAVAANSPIWQGEDSRFASWRTVTFDRWAVGGPPPAFRDAADHRARVDALLRAGAITDGGQLYWQARLSDSYPTVEVRAADVQLTVADARCVAGLVRALVTAAVLAERQGLPREDPPGELLRAATWHAARTGLAGPLILPSDGTSRTAADAVAALLEFAEPGLAAAGDGPDVRDGLKRFEADGNGARRQRAWYADGGRDGLARGLLASALAG</sequence>
<evidence type="ECO:0000256" key="4">
    <source>
        <dbReference type="ARBA" id="ARBA00048819"/>
    </source>
</evidence>
<dbReference type="NCBIfam" id="TIGR02050">
    <property type="entry name" value="gshA_cyan_rel"/>
    <property type="match status" value="1"/>
</dbReference>
<keyword evidence="2 5" id="KW-0547">Nucleotide-binding</keyword>
<dbReference type="PANTHER" id="PTHR36510">
    <property type="entry name" value="GLUTAMATE--CYSTEINE LIGASE 2-RELATED"/>
    <property type="match status" value="1"/>
</dbReference>
<keyword evidence="7" id="KW-1185">Reference proteome</keyword>
<comment type="caution">
    <text evidence="6">The sequence shown here is derived from an EMBL/GenBank/DDBJ whole genome shotgun (WGS) entry which is preliminary data.</text>
</comment>
<proteinExistence type="inferred from homology"/>
<keyword evidence="3 5" id="KW-0067">ATP-binding</keyword>
<dbReference type="NCBIfam" id="NF010041">
    <property type="entry name" value="PRK13517.1-1"/>
    <property type="match status" value="1"/>
</dbReference>
<dbReference type="InterPro" id="IPR050141">
    <property type="entry name" value="GCL_type2/YbdK_subfam"/>
</dbReference>
<evidence type="ECO:0000256" key="5">
    <source>
        <dbReference type="HAMAP-Rule" id="MF_01609"/>
    </source>
</evidence>
<evidence type="ECO:0000256" key="3">
    <source>
        <dbReference type="ARBA" id="ARBA00022840"/>
    </source>
</evidence>
<dbReference type="InterPro" id="IPR014746">
    <property type="entry name" value="Gln_synth/guanido_kin_cat_dom"/>
</dbReference>
<dbReference type="GO" id="GO:0004357">
    <property type="term" value="F:glutamate-cysteine ligase activity"/>
    <property type="evidence" value="ECO:0007669"/>
    <property type="project" value="UniProtKB-EC"/>
</dbReference>
<evidence type="ECO:0000313" key="7">
    <source>
        <dbReference type="Proteomes" id="UP001596435"/>
    </source>
</evidence>
<organism evidence="6 7">
    <name type="scientific">Kitasatospora paranensis</name>
    <dbReference type="NCBI Taxonomy" id="258053"/>
    <lineage>
        <taxon>Bacteria</taxon>
        <taxon>Bacillati</taxon>
        <taxon>Actinomycetota</taxon>
        <taxon>Actinomycetes</taxon>
        <taxon>Kitasatosporales</taxon>
        <taxon>Streptomycetaceae</taxon>
        <taxon>Kitasatospora</taxon>
    </lineage>
</organism>
<dbReference type="Gene3D" id="3.30.590.20">
    <property type="match status" value="1"/>
</dbReference>
<dbReference type="SUPFAM" id="SSF55931">
    <property type="entry name" value="Glutamine synthetase/guanido kinase"/>
    <property type="match status" value="1"/>
</dbReference>
<dbReference type="HAMAP" id="MF_01609">
    <property type="entry name" value="Glu_cys_ligase_2"/>
    <property type="match status" value="1"/>
</dbReference>
<dbReference type="EMBL" id="JBHTAJ010000079">
    <property type="protein sequence ID" value="MFC7183801.1"/>
    <property type="molecule type" value="Genomic_DNA"/>
</dbReference>
<evidence type="ECO:0000256" key="2">
    <source>
        <dbReference type="ARBA" id="ARBA00022741"/>
    </source>
</evidence>
<comment type="similarity">
    <text evidence="5">Belongs to the glutamate--cysteine ligase type 2 family. YbdK subfamily.</text>
</comment>
<comment type="function">
    <text evidence="5">ATP-dependent carboxylate-amine ligase which exhibits weak glutamate--cysteine ligase activity.</text>
</comment>
<dbReference type="PANTHER" id="PTHR36510:SF1">
    <property type="entry name" value="GLUTAMATE--CYSTEINE LIGASE 2-RELATED"/>
    <property type="match status" value="1"/>
</dbReference>
<dbReference type="InterPro" id="IPR006336">
    <property type="entry name" value="GCS2"/>
</dbReference>
<dbReference type="EC" id="6.3.2.2" evidence="5"/>
<dbReference type="Proteomes" id="UP001596435">
    <property type="component" value="Unassembled WGS sequence"/>
</dbReference>
<dbReference type="InterPro" id="IPR011793">
    <property type="entry name" value="YbdK"/>
</dbReference>
<protein>
    <recommendedName>
        <fullName evidence="5">Putative glutamate--cysteine ligase 2</fullName>
        <ecNumber evidence="5">6.3.2.2</ecNumber>
    </recommendedName>
    <alternativeName>
        <fullName evidence="5">Gamma-glutamylcysteine synthetase 2</fullName>
        <shortName evidence="5">GCS 2</shortName>
        <shortName evidence="5">Gamma-GCS 2</shortName>
    </alternativeName>
</protein>
<evidence type="ECO:0000313" key="6">
    <source>
        <dbReference type="EMBL" id="MFC7183801.1"/>
    </source>
</evidence>
<evidence type="ECO:0000256" key="1">
    <source>
        <dbReference type="ARBA" id="ARBA00022598"/>
    </source>
</evidence>
<reference evidence="7" key="1">
    <citation type="journal article" date="2019" name="Int. J. Syst. Evol. Microbiol.">
        <title>The Global Catalogue of Microorganisms (GCM) 10K type strain sequencing project: providing services to taxonomists for standard genome sequencing and annotation.</title>
        <authorList>
            <consortium name="The Broad Institute Genomics Platform"/>
            <consortium name="The Broad Institute Genome Sequencing Center for Infectious Disease"/>
            <person name="Wu L."/>
            <person name="Ma J."/>
        </authorList>
    </citation>
    <scope>NUCLEOTIDE SEQUENCE [LARGE SCALE GENOMIC DNA]</scope>
    <source>
        <strain evidence="7">CGMCC 1.12859</strain>
    </source>
</reference>